<dbReference type="EMBL" id="CM056812">
    <property type="protein sequence ID" value="KAJ8618007.1"/>
    <property type="molecule type" value="Genomic_DNA"/>
</dbReference>
<protein>
    <submittedName>
        <fullName evidence="1">Uncharacterized protein</fullName>
    </submittedName>
</protein>
<proteinExistence type="predicted"/>
<accession>A0ACC2KAJ7</accession>
<gene>
    <name evidence="1" type="ORF">MRB53_014193</name>
</gene>
<organism evidence="1 2">
    <name type="scientific">Persea americana</name>
    <name type="common">Avocado</name>
    <dbReference type="NCBI Taxonomy" id="3435"/>
    <lineage>
        <taxon>Eukaryota</taxon>
        <taxon>Viridiplantae</taxon>
        <taxon>Streptophyta</taxon>
        <taxon>Embryophyta</taxon>
        <taxon>Tracheophyta</taxon>
        <taxon>Spermatophyta</taxon>
        <taxon>Magnoliopsida</taxon>
        <taxon>Magnoliidae</taxon>
        <taxon>Laurales</taxon>
        <taxon>Lauraceae</taxon>
        <taxon>Persea</taxon>
    </lineage>
</organism>
<sequence>MIKSDYLFMEVPWDDDMRNMSFIRIYDQIGIGFSRRLQILPHRNKRRSVARARTAPSLQKRKAAPGCRTGEEDYRIAADPVQSLLLRWSLRHLRPSPEKGGRRRCRRCCGGCRGRSQ</sequence>
<name>A0ACC2KAJ7_PERAE</name>
<keyword evidence="2" id="KW-1185">Reference proteome</keyword>
<reference evidence="1 2" key="1">
    <citation type="journal article" date="2022" name="Hortic Res">
        <title>A haplotype resolved chromosomal level avocado genome allows analysis of novel avocado genes.</title>
        <authorList>
            <person name="Nath O."/>
            <person name="Fletcher S.J."/>
            <person name="Hayward A."/>
            <person name="Shaw L.M."/>
            <person name="Masouleh A.K."/>
            <person name="Furtado A."/>
            <person name="Henry R.J."/>
            <person name="Mitter N."/>
        </authorList>
    </citation>
    <scope>NUCLEOTIDE SEQUENCE [LARGE SCALE GENOMIC DNA]</scope>
    <source>
        <strain evidence="2">cv. Hass</strain>
    </source>
</reference>
<evidence type="ECO:0000313" key="2">
    <source>
        <dbReference type="Proteomes" id="UP001234297"/>
    </source>
</evidence>
<evidence type="ECO:0000313" key="1">
    <source>
        <dbReference type="EMBL" id="KAJ8618007.1"/>
    </source>
</evidence>
<dbReference type="Proteomes" id="UP001234297">
    <property type="component" value="Chromosome 4"/>
</dbReference>
<comment type="caution">
    <text evidence="1">The sequence shown here is derived from an EMBL/GenBank/DDBJ whole genome shotgun (WGS) entry which is preliminary data.</text>
</comment>